<comment type="caution">
    <text evidence="1">The sequence shown here is derived from an EMBL/GenBank/DDBJ whole genome shotgun (WGS) entry which is preliminary data.</text>
</comment>
<keyword evidence="2" id="KW-1185">Reference proteome</keyword>
<organism evidence="1 2">
    <name type="scientific">Brachionus plicatilis</name>
    <name type="common">Marine rotifer</name>
    <name type="synonym">Brachionus muelleri</name>
    <dbReference type="NCBI Taxonomy" id="10195"/>
    <lineage>
        <taxon>Eukaryota</taxon>
        <taxon>Metazoa</taxon>
        <taxon>Spiralia</taxon>
        <taxon>Gnathifera</taxon>
        <taxon>Rotifera</taxon>
        <taxon>Eurotatoria</taxon>
        <taxon>Monogononta</taxon>
        <taxon>Pseudotrocha</taxon>
        <taxon>Ploima</taxon>
        <taxon>Brachionidae</taxon>
        <taxon>Brachionus</taxon>
    </lineage>
</organism>
<gene>
    <name evidence="1" type="ORF">BpHYR1_049057</name>
</gene>
<protein>
    <recommendedName>
        <fullName evidence="3">RNA-directed DNA polymerase from mobile element jockey-like</fullName>
    </recommendedName>
</protein>
<proteinExistence type="predicted"/>
<sequence length="73" mass="8539">MTKLSVAVSFTYCNEQDCSFYNHAFKILIILKVTKDIQNIQKDIDSLVAWAKEWRMAFNYEKCKSMGNLLQVL</sequence>
<reference evidence="1 2" key="1">
    <citation type="journal article" date="2018" name="Sci. Rep.">
        <title>Genomic signatures of local adaptation to the degree of environmental predictability in rotifers.</title>
        <authorList>
            <person name="Franch-Gras L."/>
            <person name="Hahn C."/>
            <person name="Garcia-Roger E.M."/>
            <person name="Carmona M.J."/>
            <person name="Serra M."/>
            <person name="Gomez A."/>
        </authorList>
    </citation>
    <scope>NUCLEOTIDE SEQUENCE [LARGE SCALE GENOMIC DNA]</scope>
    <source>
        <strain evidence="1">HYR1</strain>
    </source>
</reference>
<evidence type="ECO:0000313" key="1">
    <source>
        <dbReference type="EMBL" id="RNA34055.1"/>
    </source>
</evidence>
<name>A0A3M7SEG6_BRAPC</name>
<dbReference type="Proteomes" id="UP000276133">
    <property type="component" value="Unassembled WGS sequence"/>
</dbReference>
<accession>A0A3M7SEG6</accession>
<dbReference type="EMBL" id="REGN01001529">
    <property type="protein sequence ID" value="RNA34055.1"/>
    <property type="molecule type" value="Genomic_DNA"/>
</dbReference>
<evidence type="ECO:0000313" key="2">
    <source>
        <dbReference type="Proteomes" id="UP000276133"/>
    </source>
</evidence>
<dbReference type="AlphaFoldDB" id="A0A3M7SEG6"/>
<evidence type="ECO:0008006" key="3">
    <source>
        <dbReference type="Google" id="ProtNLM"/>
    </source>
</evidence>